<evidence type="ECO:0000313" key="3">
    <source>
        <dbReference type="Proteomes" id="UP000241769"/>
    </source>
</evidence>
<keyword evidence="1" id="KW-0175">Coiled coil</keyword>
<organism evidence="2 3">
    <name type="scientific">Planoprotostelium fungivorum</name>
    <dbReference type="NCBI Taxonomy" id="1890364"/>
    <lineage>
        <taxon>Eukaryota</taxon>
        <taxon>Amoebozoa</taxon>
        <taxon>Evosea</taxon>
        <taxon>Variosea</taxon>
        <taxon>Cavosteliida</taxon>
        <taxon>Cavosteliaceae</taxon>
        <taxon>Planoprotostelium</taxon>
    </lineage>
</organism>
<reference evidence="2 3" key="1">
    <citation type="journal article" date="2018" name="Genome Biol. Evol.">
        <title>Multiple Roots of Fruiting Body Formation in Amoebozoa.</title>
        <authorList>
            <person name="Hillmann F."/>
            <person name="Forbes G."/>
            <person name="Novohradska S."/>
            <person name="Ferling I."/>
            <person name="Riege K."/>
            <person name="Groth M."/>
            <person name="Westermann M."/>
            <person name="Marz M."/>
            <person name="Spaller T."/>
            <person name="Winckler T."/>
            <person name="Schaap P."/>
            <person name="Glockner G."/>
        </authorList>
    </citation>
    <scope>NUCLEOTIDE SEQUENCE [LARGE SCALE GENOMIC DNA]</scope>
    <source>
        <strain evidence="2 3">Jena</strain>
    </source>
</reference>
<sequence>MLTEIECRDLGGPTNIYCSCACVHDGQSKLLIAVRSQLYCLSAVERLESSSSDMLPKMNVRWNLQSIQLYGIAPEAEIISVTCLPESISTSMNKGRTPVIALTSILGSEKTLHIYGSKNTREHGTVDLCTVFASHEECQTIRLDYFPTQLGHLTDSSPTFLVGGAIVDGNEVKGGNPVGSVHLYEYHPQQRIFVENKLEQEDEMMENLPSTPLSFDVKLIKSRRITAIGCQNGHTQLSVTDLSYQSQSILLDGPVPSVRIFETRTQKSFVSLDVPSQLGHNTVLSQLDTSVTAAVPLPLFSSGEELNLVVADATGRAIIFQDIAKELLKRPRVLPHSMDYDSITCIQLADVDFDGNYELLLGTYGQQVLVYREVDTDTVVVQNHLGDVRETREKEWKLCQRISLPAPVQSMVWTPLVRDGTNLLAVITVNAVHILQPELQKAKEKIIEVINIATELKELENKFQAINRRQEELKKQLE</sequence>
<proteinExistence type="predicted"/>
<dbReference type="EMBL" id="MDYQ01000146">
    <property type="protein sequence ID" value="PRP80520.1"/>
    <property type="molecule type" value="Genomic_DNA"/>
</dbReference>
<gene>
    <name evidence="2" type="ORF">PROFUN_11833</name>
</gene>
<dbReference type="InterPro" id="IPR029982">
    <property type="entry name" value="Kptn"/>
</dbReference>
<dbReference type="GO" id="GO:0007015">
    <property type="term" value="P:actin filament organization"/>
    <property type="evidence" value="ECO:0007669"/>
    <property type="project" value="InterPro"/>
</dbReference>
<protein>
    <submittedName>
        <fullName evidence="2">Uncharacterized protein</fullName>
    </submittedName>
</protein>
<dbReference type="GO" id="GO:1904262">
    <property type="term" value="P:negative regulation of TORC1 signaling"/>
    <property type="evidence" value="ECO:0007669"/>
    <property type="project" value="TreeGrafter"/>
</dbReference>
<comment type="caution">
    <text evidence="2">The sequence shown here is derived from an EMBL/GenBank/DDBJ whole genome shotgun (WGS) entry which is preliminary data.</text>
</comment>
<dbReference type="PANTHER" id="PTHR15435">
    <property type="entry name" value="KICSTOR COMPLEX PROTEIN KAPTIN"/>
    <property type="match status" value="1"/>
</dbReference>
<dbReference type="OrthoDB" id="10267127at2759"/>
<dbReference type="STRING" id="1890364.A0A2P6N9A1"/>
<name>A0A2P6N9A1_9EUKA</name>
<dbReference type="AlphaFoldDB" id="A0A2P6N9A1"/>
<dbReference type="GO" id="GO:0015629">
    <property type="term" value="C:actin cytoskeleton"/>
    <property type="evidence" value="ECO:0007669"/>
    <property type="project" value="InterPro"/>
</dbReference>
<dbReference type="GO" id="GO:0034198">
    <property type="term" value="P:cellular response to amino acid starvation"/>
    <property type="evidence" value="ECO:0007669"/>
    <property type="project" value="TreeGrafter"/>
</dbReference>
<evidence type="ECO:0000313" key="2">
    <source>
        <dbReference type="EMBL" id="PRP80520.1"/>
    </source>
</evidence>
<dbReference type="GO" id="GO:0030027">
    <property type="term" value="C:lamellipodium"/>
    <property type="evidence" value="ECO:0007669"/>
    <property type="project" value="TreeGrafter"/>
</dbReference>
<accession>A0A2P6N9A1</accession>
<evidence type="ECO:0000256" key="1">
    <source>
        <dbReference type="SAM" id="Coils"/>
    </source>
</evidence>
<feature type="coiled-coil region" evidence="1">
    <location>
        <begin position="439"/>
        <end position="476"/>
    </location>
</feature>
<keyword evidence="3" id="KW-1185">Reference proteome</keyword>
<dbReference type="PANTHER" id="PTHR15435:SF2">
    <property type="entry name" value="KICSTOR COMPLEX PROTEIN KAPTIN"/>
    <property type="match status" value="1"/>
</dbReference>
<dbReference type="Proteomes" id="UP000241769">
    <property type="component" value="Unassembled WGS sequence"/>
</dbReference>
<dbReference type="InParanoid" id="A0A2P6N9A1"/>
<dbReference type="GO" id="GO:0051015">
    <property type="term" value="F:actin filament binding"/>
    <property type="evidence" value="ECO:0007669"/>
    <property type="project" value="TreeGrafter"/>
</dbReference>